<dbReference type="InterPro" id="IPR030395">
    <property type="entry name" value="GP_PDE_dom"/>
</dbReference>
<dbReference type="PROSITE" id="PS50007">
    <property type="entry name" value="PIPLC_X_DOMAIN"/>
    <property type="match status" value="1"/>
</dbReference>
<sequence>MILNMVLIAHRGGTDKYPELTIDAARHSLEHGADYVEMDIRFTKDGVPVISHDDDALKLFGNSALIADLTAEQFVALNYVSDPSRRPHTLEEVLASGVGPILFHIKEGGEQLARILAFIRIHRYEEKVVMGVMSGLDAKDVKMFDERIRVLAFMPSKDQALEFIDSGADIIRLWEEWVNEELVRFVQQSGKQVWIMAGSSAKGTTGYTSPEQILSWKQMGVNGVLVDKIEETKVLL</sequence>
<dbReference type="Pfam" id="PF03009">
    <property type="entry name" value="GDPD"/>
    <property type="match status" value="1"/>
</dbReference>
<dbReference type="SUPFAM" id="SSF51695">
    <property type="entry name" value="PLC-like phosphodiesterases"/>
    <property type="match status" value="1"/>
</dbReference>
<dbReference type="Gene3D" id="3.20.20.190">
    <property type="entry name" value="Phosphatidylinositol (PI) phosphodiesterase"/>
    <property type="match status" value="1"/>
</dbReference>
<dbReference type="GO" id="GO:0008081">
    <property type="term" value="F:phosphoric diester hydrolase activity"/>
    <property type="evidence" value="ECO:0007669"/>
    <property type="project" value="InterPro"/>
</dbReference>
<dbReference type="EMBL" id="SIRE01000026">
    <property type="protein sequence ID" value="TBL71386.1"/>
    <property type="molecule type" value="Genomic_DNA"/>
</dbReference>
<accession>A0A4Q9DHI5</accession>
<reference evidence="2 3" key="1">
    <citation type="submission" date="2019-02" db="EMBL/GenBank/DDBJ databases">
        <title>Paenibacillus sp. nov., isolated from surface-sterilized tissue of Thalictrum simplex L.</title>
        <authorList>
            <person name="Tuo L."/>
        </authorList>
    </citation>
    <scope>NUCLEOTIDE SEQUENCE [LARGE SCALE GENOMIC DNA]</scope>
    <source>
        <strain evidence="2 3">N2SHLJ1</strain>
    </source>
</reference>
<organism evidence="2 3">
    <name type="scientific">Paenibacillus thalictri</name>
    <dbReference type="NCBI Taxonomy" id="2527873"/>
    <lineage>
        <taxon>Bacteria</taxon>
        <taxon>Bacillati</taxon>
        <taxon>Bacillota</taxon>
        <taxon>Bacilli</taxon>
        <taxon>Bacillales</taxon>
        <taxon>Paenibacillaceae</taxon>
        <taxon>Paenibacillus</taxon>
    </lineage>
</organism>
<protein>
    <recommendedName>
        <fullName evidence="1">GP-PDE domain-containing protein</fullName>
    </recommendedName>
</protein>
<gene>
    <name evidence="2" type="ORF">EYB31_30315</name>
</gene>
<comment type="caution">
    <text evidence="2">The sequence shown here is derived from an EMBL/GenBank/DDBJ whole genome shotgun (WGS) entry which is preliminary data.</text>
</comment>
<dbReference type="AlphaFoldDB" id="A0A4Q9DHI5"/>
<proteinExistence type="predicted"/>
<feature type="domain" description="GP-PDE" evidence="1">
    <location>
        <begin position="5"/>
        <end position="236"/>
    </location>
</feature>
<dbReference type="InterPro" id="IPR017946">
    <property type="entry name" value="PLC-like_Pdiesterase_TIM-brl"/>
</dbReference>
<dbReference type="OrthoDB" id="384721at2"/>
<dbReference type="PANTHER" id="PTHR46211:SF1">
    <property type="entry name" value="GLYCEROPHOSPHODIESTER PHOSPHODIESTERASE, CYTOPLASMIC"/>
    <property type="match status" value="1"/>
</dbReference>
<dbReference type="PROSITE" id="PS51704">
    <property type="entry name" value="GP_PDE"/>
    <property type="match status" value="1"/>
</dbReference>
<evidence type="ECO:0000313" key="2">
    <source>
        <dbReference type="EMBL" id="TBL71386.1"/>
    </source>
</evidence>
<dbReference type="Proteomes" id="UP000293142">
    <property type="component" value="Unassembled WGS sequence"/>
</dbReference>
<evidence type="ECO:0000259" key="1">
    <source>
        <dbReference type="PROSITE" id="PS51704"/>
    </source>
</evidence>
<name>A0A4Q9DHI5_9BACL</name>
<dbReference type="GO" id="GO:0006629">
    <property type="term" value="P:lipid metabolic process"/>
    <property type="evidence" value="ECO:0007669"/>
    <property type="project" value="InterPro"/>
</dbReference>
<keyword evidence="3" id="KW-1185">Reference proteome</keyword>
<dbReference type="PANTHER" id="PTHR46211">
    <property type="entry name" value="GLYCEROPHOSPHORYL DIESTER PHOSPHODIESTERASE"/>
    <property type="match status" value="1"/>
</dbReference>
<evidence type="ECO:0000313" key="3">
    <source>
        <dbReference type="Proteomes" id="UP000293142"/>
    </source>
</evidence>